<protein>
    <submittedName>
        <fullName evidence="14">Arginine/serine-rich splicing factor SR32 transcript II</fullName>
    </submittedName>
</protein>
<dbReference type="InterPro" id="IPR000504">
    <property type="entry name" value="RRM_dom"/>
</dbReference>
<dbReference type="FunFam" id="3.30.70.330:FF:000244">
    <property type="entry name" value="serine/arginine-rich splicing factor SR34A-like"/>
    <property type="match status" value="1"/>
</dbReference>
<evidence type="ECO:0000256" key="5">
    <source>
        <dbReference type="ARBA" id="ARBA00022728"/>
    </source>
</evidence>
<evidence type="ECO:0000256" key="4">
    <source>
        <dbReference type="ARBA" id="ARBA00022664"/>
    </source>
</evidence>
<evidence type="ECO:0000256" key="8">
    <source>
        <dbReference type="ARBA" id="ARBA00023187"/>
    </source>
</evidence>
<dbReference type="CDD" id="cd12602">
    <property type="entry name" value="RRM2_SF2_plant_like"/>
    <property type="match status" value="1"/>
</dbReference>
<keyword evidence="3" id="KW-0597">Phosphoprotein</keyword>
<evidence type="ECO:0000256" key="12">
    <source>
        <dbReference type="SAM" id="MobiDB-lite"/>
    </source>
</evidence>
<dbReference type="PANTHER" id="PTHR23003">
    <property type="entry name" value="RNA RECOGNITION MOTIF RRM DOMAIN CONTAINING PROTEIN"/>
    <property type="match status" value="1"/>
</dbReference>
<dbReference type="ExpressionAtlas" id="M1HJ38">
    <property type="expression patterns" value="baseline and differential"/>
</dbReference>
<evidence type="ECO:0000313" key="14">
    <source>
        <dbReference type="EMBL" id="AGE46141.1"/>
    </source>
</evidence>
<dbReference type="EMBL" id="KC425090">
    <property type="protein sequence ID" value="AGE46141.1"/>
    <property type="molecule type" value="mRNA"/>
</dbReference>
<feature type="region of interest" description="Disordered" evidence="12">
    <location>
        <begin position="81"/>
        <end position="105"/>
    </location>
</feature>
<dbReference type="SMART" id="SM00360">
    <property type="entry name" value="RRM"/>
    <property type="match status" value="2"/>
</dbReference>
<feature type="compositionally biased region" description="Basic residues" evidence="12">
    <location>
        <begin position="217"/>
        <end position="228"/>
    </location>
</feature>
<dbReference type="CDD" id="cd12599">
    <property type="entry name" value="RRM1_SF2_plant_like"/>
    <property type="match status" value="1"/>
</dbReference>
<dbReference type="GO" id="GO:0003723">
    <property type="term" value="F:RNA binding"/>
    <property type="evidence" value="ECO:0007669"/>
    <property type="project" value="UniProtKB-UniRule"/>
</dbReference>
<dbReference type="GO" id="GO:0005681">
    <property type="term" value="C:spliceosomal complex"/>
    <property type="evidence" value="ECO:0007669"/>
    <property type="project" value="UniProtKB-KW"/>
</dbReference>
<feature type="domain" description="RRM" evidence="13">
    <location>
        <begin position="7"/>
        <end position="82"/>
    </location>
</feature>
<dbReference type="GO" id="GO:0008380">
    <property type="term" value="P:RNA splicing"/>
    <property type="evidence" value="ECO:0007669"/>
    <property type="project" value="UniProtKB-KW"/>
</dbReference>
<comment type="similarity">
    <text evidence="10">Belongs to the splicing factor SR family. SR subfamily.</text>
</comment>
<dbReference type="PANTHER" id="PTHR23003:SF62">
    <property type="entry name" value="SERINE_ARGININE (SR)-TYPE SHUTTLING MRNA BINDING PROTEIN NPL3"/>
    <property type="match status" value="1"/>
</dbReference>
<proteinExistence type="evidence at transcript level"/>
<reference evidence="14" key="1">
    <citation type="submission" date="2012-12" db="EMBL/GenBank/DDBJ databases">
        <title>Comprehensive Analysis and Evolutionary Conservation of Alternative Splicing Events of Plant SR Proteins.</title>
        <authorList>
            <person name="Rauch H.B."/>
            <person name="Patrick T.L."/>
            <person name="Lal S.K."/>
        </authorList>
    </citation>
    <scope>NUCLEOTIDE SEQUENCE</scope>
</reference>
<keyword evidence="7 11" id="KW-0694">RNA-binding</keyword>
<gene>
    <name evidence="14" type="primary">SR32</name>
</gene>
<dbReference type="FunFam" id="3.30.70.330:FF:000062">
    <property type="entry name" value="serine/arginine-rich splicing factor SR34A-like"/>
    <property type="match status" value="1"/>
</dbReference>
<evidence type="ECO:0000256" key="6">
    <source>
        <dbReference type="ARBA" id="ARBA00022737"/>
    </source>
</evidence>
<dbReference type="InterPro" id="IPR050374">
    <property type="entry name" value="RRT5_SRSF_SR"/>
</dbReference>
<evidence type="ECO:0000259" key="13">
    <source>
        <dbReference type="PROSITE" id="PS50102"/>
    </source>
</evidence>
<evidence type="ECO:0000256" key="1">
    <source>
        <dbReference type="ARBA" id="ARBA00004324"/>
    </source>
</evidence>
<feature type="compositionally biased region" description="Low complexity" evidence="12">
    <location>
        <begin position="197"/>
        <end position="216"/>
    </location>
</feature>
<dbReference type="AlphaFoldDB" id="M1HJ38"/>
<sequence length="322" mass="36338">MSRRWSRTIYVGNLPGDIREREVEDLFYKYGRIVDIDLKVPPRPPGYAFVEFEDARDAEDAIAGRDGYNFDGHRLRVEAAHGGRGNTSSYDRSSGFGGGGGGARRGVSRHSEYRVLVTGLPSSASWQDLKDHMRKAGDVCFSEVYREGGGTVGIVDYTNYDDMKYAIKKLDDTEFRNAFGRAYIRVKEYDGKRGRSYSRSRSPSRSYSKSRSPSKSPKTRRSSSRSRSRSVSSRSRSASKGRSPSRHVYNDDGLLYSLIALGSLLKCSESLMNDMNCLVCSVLFLKTQLSRPFNWDCVVIWGLRIRILRMGFSQFATIQLIL</sequence>
<keyword evidence="6" id="KW-0677">Repeat</keyword>
<evidence type="ECO:0000256" key="10">
    <source>
        <dbReference type="ARBA" id="ARBA00061121"/>
    </source>
</evidence>
<dbReference type="GO" id="GO:0006397">
    <property type="term" value="P:mRNA processing"/>
    <property type="evidence" value="ECO:0007669"/>
    <property type="project" value="UniProtKB-KW"/>
</dbReference>
<dbReference type="InterPro" id="IPR035979">
    <property type="entry name" value="RBD_domain_sf"/>
</dbReference>
<evidence type="ECO:0000256" key="7">
    <source>
        <dbReference type="ARBA" id="ARBA00022884"/>
    </source>
</evidence>
<dbReference type="GO" id="GO:0016607">
    <property type="term" value="C:nuclear speck"/>
    <property type="evidence" value="ECO:0007669"/>
    <property type="project" value="UniProtKB-SubCell"/>
</dbReference>
<dbReference type="PROSITE" id="PS50102">
    <property type="entry name" value="RRM"/>
    <property type="match status" value="2"/>
</dbReference>
<evidence type="ECO:0000256" key="9">
    <source>
        <dbReference type="ARBA" id="ARBA00023242"/>
    </source>
</evidence>
<name>M1HJ38_SORBI</name>
<organism evidence="14">
    <name type="scientific">Sorghum bicolor</name>
    <name type="common">Sorghum</name>
    <name type="synonym">Sorghum vulgare</name>
    <dbReference type="NCBI Taxonomy" id="4558"/>
    <lineage>
        <taxon>Eukaryota</taxon>
        <taxon>Viridiplantae</taxon>
        <taxon>Streptophyta</taxon>
        <taxon>Embryophyta</taxon>
        <taxon>Tracheophyta</taxon>
        <taxon>Spermatophyta</taxon>
        <taxon>Magnoliopsida</taxon>
        <taxon>Liliopsida</taxon>
        <taxon>Poales</taxon>
        <taxon>Poaceae</taxon>
        <taxon>PACMAD clade</taxon>
        <taxon>Panicoideae</taxon>
        <taxon>Andropogonodae</taxon>
        <taxon>Andropogoneae</taxon>
        <taxon>Sorghinae</taxon>
        <taxon>Sorghum</taxon>
    </lineage>
</organism>
<comment type="subcellular location">
    <subcellularLocation>
        <location evidence="1">Nucleus speckle</location>
    </subcellularLocation>
    <subcellularLocation>
        <location evidence="2">Nucleus</location>
        <location evidence="2">Nucleoplasm</location>
    </subcellularLocation>
</comment>
<keyword evidence="5" id="KW-0747">Spliceosome</keyword>
<keyword evidence="4" id="KW-0507">mRNA processing</keyword>
<evidence type="ECO:0000256" key="3">
    <source>
        <dbReference type="ARBA" id="ARBA00022553"/>
    </source>
</evidence>
<keyword evidence="9" id="KW-0539">Nucleus</keyword>
<evidence type="ECO:0000256" key="11">
    <source>
        <dbReference type="PROSITE-ProRule" id="PRU00176"/>
    </source>
</evidence>
<dbReference type="InterPro" id="IPR012677">
    <property type="entry name" value="Nucleotide-bd_a/b_plait_sf"/>
</dbReference>
<feature type="domain" description="RRM" evidence="13">
    <location>
        <begin position="113"/>
        <end position="191"/>
    </location>
</feature>
<feature type="compositionally biased region" description="Gly residues" evidence="12">
    <location>
        <begin position="95"/>
        <end position="104"/>
    </location>
</feature>
<evidence type="ECO:0000256" key="2">
    <source>
        <dbReference type="ARBA" id="ARBA00004642"/>
    </source>
</evidence>
<dbReference type="Pfam" id="PF00076">
    <property type="entry name" value="RRM_1"/>
    <property type="match status" value="2"/>
</dbReference>
<keyword evidence="8" id="KW-0508">mRNA splicing</keyword>
<dbReference type="SUPFAM" id="SSF54928">
    <property type="entry name" value="RNA-binding domain, RBD"/>
    <property type="match status" value="1"/>
</dbReference>
<accession>M1HJ38</accession>
<feature type="region of interest" description="Disordered" evidence="12">
    <location>
        <begin position="194"/>
        <end position="245"/>
    </location>
</feature>
<dbReference type="Gene3D" id="3.30.70.330">
    <property type="match status" value="2"/>
</dbReference>